<proteinExistence type="predicted"/>
<dbReference type="Pfam" id="PF20865">
    <property type="entry name" value="FAM186A-B_C"/>
    <property type="match status" value="1"/>
</dbReference>
<evidence type="ECO:0000313" key="3">
    <source>
        <dbReference type="Proteomes" id="UP001181693"/>
    </source>
</evidence>
<organism evidence="2 3">
    <name type="scientific">Pyxicephalus adspersus</name>
    <name type="common">African bullfrog</name>
    <dbReference type="NCBI Taxonomy" id="30357"/>
    <lineage>
        <taxon>Eukaryota</taxon>
        <taxon>Metazoa</taxon>
        <taxon>Chordata</taxon>
        <taxon>Craniata</taxon>
        <taxon>Vertebrata</taxon>
        <taxon>Euteleostomi</taxon>
        <taxon>Amphibia</taxon>
        <taxon>Batrachia</taxon>
        <taxon>Anura</taxon>
        <taxon>Neobatrachia</taxon>
        <taxon>Ranoidea</taxon>
        <taxon>Pyxicephalidae</taxon>
        <taxon>Pyxicephalinae</taxon>
        <taxon>Pyxicephalus</taxon>
    </lineage>
</organism>
<reference evidence="2" key="1">
    <citation type="thesis" date="2020" institute="ProQuest LLC" country="789 East Eisenhower Parkway, Ann Arbor, MI, USA">
        <title>Comparative Genomics and Chromosome Evolution.</title>
        <authorList>
            <person name="Mudd A.B."/>
        </authorList>
    </citation>
    <scope>NUCLEOTIDE SEQUENCE</scope>
    <source>
        <strain evidence="2">1538</strain>
        <tissue evidence="2">Blood</tissue>
    </source>
</reference>
<gene>
    <name evidence="2" type="ORF">GDO54_000312</name>
</gene>
<dbReference type="InterPro" id="IPR049146">
    <property type="entry name" value="FAM186A_B_C"/>
</dbReference>
<keyword evidence="3" id="KW-1185">Reference proteome</keyword>
<accession>A0AAV3BA11</accession>
<evidence type="ECO:0000259" key="1">
    <source>
        <dbReference type="Pfam" id="PF20865"/>
    </source>
</evidence>
<dbReference type="AlphaFoldDB" id="A0AAV3BA11"/>
<dbReference type="EMBL" id="DYDO01000001">
    <property type="protein sequence ID" value="DBA32528.1"/>
    <property type="molecule type" value="Genomic_DNA"/>
</dbReference>
<protein>
    <recommendedName>
        <fullName evidence="1">FAM186A/B C-terminal domain-containing protein</fullName>
    </recommendedName>
</protein>
<name>A0AAV3BA11_PYXAD</name>
<dbReference type="Proteomes" id="UP001181693">
    <property type="component" value="Unassembled WGS sequence"/>
</dbReference>
<sequence length="136" mass="15848">MAKKRKKWMGGVLMIVNECGLLLSCPRLLQKMKERNKERFHYSSPDRFITWQSFPPAASNVMSEQGQNFFSSRKNVNGLTETFLKTDMYDKSFHLGKKQALPSLWPQLGVFPEIPRLLELDVSLPRIRALRCMQTR</sequence>
<evidence type="ECO:0000313" key="2">
    <source>
        <dbReference type="EMBL" id="DBA32528.1"/>
    </source>
</evidence>
<feature type="domain" description="FAM186A/B C-terminal" evidence="1">
    <location>
        <begin position="22"/>
        <end position="121"/>
    </location>
</feature>
<comment type="caution">
    <text evidence="2">The sequence shown here is derived from an EMBL/GenBank/DDBJ whole genome shotgun (WGS) entry which is preliminary data.</text>
</comment>